<sequence length="83" mass="9180">MCSFGGENLKQLFTTGIAISCTGLTMLFIYFVGNELLKKLSGVVEFWYLNPLLAIIAGLVLIIGLSMTVFALDKISRQYHCDN</sequence>
<evidence type="ECO:0000313" key="2">
    <source>
        <dbReference type="EMBL" id="MBB5326273.1"/>
    </source>
</evidence>
<reference evidence="2 3" key="1">
    <citation type="submission" date="2020-08" db="EMBL/GenBank/DDBJ databases">
        <title>Genomic Encyclopedia of Type Strains, Phase IV (KMG-IV): sequencing the most valuable type-strain genomes for metagenomic binning, comparative biology and taxonomic classification.</title>
        <authorList>
            <person name="Goeker M."/>
        </authorList>
    </citation>
    <scope>NUCLEOTIDE SEQUENCE [LARGE SCALE GENOMIC DNA]</scope>
    <source>
        <strain evidence="2 3">DSM 16325</strain>
    </source>
</reference>
<evidence type="ECO:0000256" key="1">
    <source>
        <dbReference type="SAM" id="Phobius"/>
    </source>
</evidence>
<keyword evidence="3" id="KW-1185">Reference proteome</keyword>
<organism evidence="2 3">
    <name type="scientific">Anoxybacteroides tepidamans</name>
    <dbReference type="NCBI Taxonomy" id="265948"/>
    <lineage>
        <taxon>Bacteria</taxon>
        <taxon>Bacillati</taxon>
        <taxon>Bacillota</taxon>
        <taxon>Bacilli</taxon>
        <taxon>Bacillales</taxon>
        <taxon>Anoxybacillaceae</taxon>
        <taxon>Anoxybacteroides</taxon>
    </lineage>
</organism>
<dbReference type="AlphaFoldDB" id="A0A7W8IT95"/>
<evidence type="ECO:0000313" key="3">
    <source>
        <dbReference type="Proteomes" id="UP000520011"/>
    </source>
</evidence>
<dbReference type="EMBL" id="JACHEP010000035">
    <property type="protein sequence ID" value="MBB5326273.1"/>
    <property type="molecule type" value="Genomic_DNA"/>
</dbReference>
<name>A0A7W8IT95_9BACL</name>
<accession>A0A7W8IT95</accession>
<proteinExistence type="predicted"/>
<keyword evidence="1" id="KW-0472">Membrane</keyword>
<keyword evidence="1" id="KW-1133">Transmembrane helix</keyword>
<dbReference type="Proteomes" id="UP000520011">
    <property type="component" value="Unassembled WGS sequence"/>
</dbReference>
<feature type="transmembrane region" description="Helical" evidence="1">
    <location>
        <begin position="12"/>
        <end position="32"/>
    </location>
</feature>
<keyword evidence="1" id="KW-0812">Transmembrane</keyword>
<feature type="transmembrane region" description="Helical" evidence="1">
    <location>
        <begin position="52"/>
        <end position="72"/>
    </location>
</feature>
<comment type="caution">
    <text evidence="2">The sequence shown here is derived from an EMBL/GenBank/DDBJ whole genome shotgun (WGS) entry which is preliminary data.</text>
</comment>
<protein>
    <submittedName>
        <fullName evidence="2">Uncharacterized protein</fullName>
    </submittedName>
</protein>
<gene>
    <name evidence="2" type="ORF">HNQ34_003407</name>
</gene>